<keyword evidence="2" id="KW-1185">Reference proteome</keyword>
<evidence type="ECO:0000313" key="1">
    <source>
        <dbReference type="EMBL" id="MBC5667960.1"/>
    </source>
</evidence>
<dbReference type="Proteomes" id="UP000597877">
    <property type="component" value="Unassembled WGS sequence"/>
</dbReference>
<accession>A0ABR7F583</accession>
<name>A0ABR7F583_9FIRM</name>
<gene>
    <name evidence="1" type="ORF">H8S00_08205</name>
</gene>
<evidence type="ECO:0008006" key="3">
    <source>
        <dbReference type="Google" id="ProtNLM"/>
    </source>
</evidence>
<proteinExistence type="predicted"/>
<sequence length="347" mass="39714">MSNGSKKLEWYGDDIRYKENGKWKDYDSSLKEIENKDLKELEKTDVVESNKAIAQYKMVNTEGNSKQYFPEELGKDTPIIMKKDKYEIAFSQKTEKGEMPKKSDGDYEVIYTGEDSKTQYISLNNGVKENVIFNSRPAENTITYEYVLNGMYMELDEKTNVIGIYDEKGKKKAYISSPYLCDSTGINYSFNIKYDIKNNGDTWTVTEALDEKFLNSKDTKYPVTLDPTMYWTSKDTVDASNPTSGYPANYVIDGGNEMLVGKISEGFYGQAIMKWRGLEERLKNKFISLAVLNVDIKEVVGNPVINIYPVEENWDISQVTWNTKPSNSDELISSQTGFEQGKNTIWT</sequence>
<organism evidence="1 2">
    <name type="scientific">Eubacterium segne</name>
    <dbReference type="NCBI Taxonomy" id="2763045"/>
    <lineage>
        <taxon>Bacteria</taxon>
        <taxon>Bacillati</taxon>
        <taxon>Bacillota</taxon>
        <taxon>Clostridia</taxon>
        <taxon>Eubacteriales</taxon>
        <taxon>Eubacteriaceae</taxon>
        <taxon>Eubacterium</taxon>
    </lineage>
</organism>
<dbReference type="RefSeq" id="WP_118588655.1">
    <property type="nucleotide sequence ID" value="NZ_JACOOZ010000005.1"/>
</dbReference>
<evidence type="ECO:0000313" key="2">
    <source>
        <dbReference type="Proteomes" id="UP000597877"/>
    </source>
</evidence>
<comment type="caution">
    <text evidence="1">The sequence shown here is derived from an EMBL/GenBank/DDBJ whole genome shotgun (WGS) entry which is preliminary data.</text>
</comment>
<reference evidence="1 2" key="1">
    <citation type="submission" date="2020-08" db="EMBL/GenBank/DDBJ databases">
        <title>Genome public.</title>
        <authorList>
            <person name="Liu C."/>
            <person name="Sun Q."/>
        </authorList>
    </citation>
    <scope>NUCLEOTIDE SEQUENCE [LARGE SCALE GENOMIC DNA]</scope>
    <source>
        <strain evidence="1 2">BX4</strain>
    </source>
</reference>
<dbReference type="EMBL" id="JACOOZ010000005">
    <property type="protein sequence ID" value="MBC5667960.1"/>
    <property type="molecule type" value="Genomic_DNA"/>
</dbReference>
<protein>
    <recommendedName>
        <fullName evidence="3">CNA-B domain-containing protein</fullName>
    </recommendedName>
</protein>